<evidence type="ECO:0000259" key="4">
    <source>
        <dbReference type="SMART" id="SM00797"/>
    </source>
</evidence>
<reference evidence="6" key="1">
    <citation type="submission" date="2016-11" db="EMBL/GenBank/DDBJ databases">
        <authorList>
            <person name="Varghese N."/>
            <person name="Submissions S."/>
        </authorList>
    </citation>
    <scope>NUCLEOTIDE SEQUENCE [LARGE SCALE GENOMIC DNA]</scope>
    <source>
        <strain evidence="6">DSM 16579</strain>
    </source>
</reference>
<keyword evidence="6" id="KW-1185">Reference proteome</keyword>
<dbReference type="OrthoDB" id="9768696at2"/>
<evidence type="ECO:0000256" key="1">
    <source>
        <dbReference type="ARBA" id="ARBA00022741"/>
    </source>
</evidence>
<evidence type="ECO:0000256" key="2">
    <source>
        <dbReference type="ARBA" id="ARBA00022801"/>
    </source>
</evidence>
<dbReference type="SMART" id="SM00797">
    <property type="entry name" value="AHS2"/>
    <property type="match status" value="1"/>
</dbReference>
<name>A0A1M4WJE9_9GAMM</name>
<dbReference type="EMBL" id="FQVF01000004">
    <property type="protein sequence ID" value="SHE81379.1"/>
    <property type="molecule type" value="Genomic_DNA"/>
</dbReference>
<dbReference type="Pfam" id="PF02626">
    <property type="entry name" value="CT_A_B"/>
    <property type="match status" value="1"/>
</dbReference>
<dbReference type="AlphaFoldDB" id="A0A1M4WJE9"/>
<proteinExistence type="predicted"/>
<keyword evidence="2" id="KW-0378">Hydrolase</keyword>
<evidence type="ECO:0000313" key="6">
    <source>
        <dbReference type="Proteomes" id="UP000184517"/>
    </source>
</evidence>
<dbReference type="Gene3D" id="2.40.100.10">
    <property type="entry name" value="Cyclophilin-like"/>
    <property type="match status" value="1"/>
</dbReference>
<dbReference type="NCBIfam" id="TIGR00724">
    <property type="entry name" value="urea_amlyse_rel"/>
    <property type="match status" value="1"/>
</dbReference>
<dbReference type="InterPro" id="IPR003778">
    <property type="entry name" value="CT_A_B"/>
</dbReference>
<dbReference type="InterPro" id="IPR052708">
    <property type="entry name" value="PxpC"/>
</dbReference>
<dbReference type="PANTHER" id="PTHR43309">
    <property type="entry name" value="5-OXOPROLINASE SUBUNIT C"/>
    <property type="match status" value="1"/>
</dbReference>
<keyword evidence="1" id="KW-0547">Nucleotide-binding</keyword>
<dbReference type="GO" id="GO:0016787">
    <property type="term" value="F:hydrolase activity"/>
    <property type="evidence" value="ECO:0007669"/>
    <property type="project" value="UniProtKB-KW"/>
</dbReference>
<dbReference type="InterPro" id="IPR029000">
    <property type="entry name" value="Cyclophilin-like_dom_sf"/>
</dbReference>
<dbReference type="PANTHER" id="PTHR43309:SF4">
    <property type="entry name" value="CARBOXYLTRANSFERASE DOMAIN-CONTAINING PROTEIN"/>
    <property type="match status" value="1"/>
</dbReference>
<organism evidence="5 6">
    <name type="scientific">Marinomonas polaris DSM 16579</name>
    <dbReference type="NCBI Taxonomy" id="1122206"/>
    <lineage>
        <taxon>Bacteria</taxon>
        <taxon>Pseudomonadati</taxon>
        <taxon>Pseudomonadota</taxon>
        <taxon>Gammaproteobacteria</taxon>
        <taxon>Oceanospirillales</taxon>
        <taxon>Oceanospirillaceae</taxon>
        <taxon>Marinomonas</taxon>
    </lineage>
</organism>
<evidence type="ECO:0000313" key="5">
    <source>
        <dbReference type="EMBL" id="SHE81379.1"/>
    </source>
</evidence>
<dbReference type="RefSeq" id="WP_072838459.1">
    <property type="nucleotide sequence ID" value="NZ_FQVF01000004.1"/>
</dbReference>
<dbReference type="Proteomes" id="UP000184517">
    <property type="component" value="Unassembled WGS sequence"/>
</dbReference>
<sequence length="307" mass="33571">MAFKVIKPGLLALVQDLGRHGHQSIGLTTGGPMDEVAFRWSNALLDNDSNSPEIEITFGMFILEAQADTSIAITGADLAATLNDKSITPWQTYAIKKGDVLAFHQPVWGLRAYLAVKGGFICEPTLGSVATVVREKIGGLTGKGDKLQKGDLLAYQACSDHEQRSVPRLAIPNYGNKEIPVILGYQYQSFSTFERANFFSCDYKVSSNSDRMGYRLEGKEVHSDLKGIISEGIAYGAIQVPKDGQPIVLLQDRQTIGGYPKMGCVTRIGGGILAQQKPGDIIQFTPITVDQAEQERHLQMARLAQWR</sequence>
<dbReference type="GO" id="GO:0005524">
    <property type="term" value="F:ATP binding"/>
    <property type="evidence" value="ECO:0007669"/>
    <property type="project" value="UniProtKB-KW"/>
</dbReference>
<keyword evidence="3" id="KW-0067">ATP-binding</keyword>
<accession>A0A1M4WJE9</accession>
<evidence type="ECO:0000256" key="3">
    <source>
        <dbReference type="ARBA" id="ARBA00022840"/>
    </source>
</evidence>
<gene>
    <name evidence="5" type="ORF">SAMN02745753_00812</name>
</gene>
<dbReference type="STRING" id="1122206.SAMN02745753_00812"/>
<feature type="domain" description="Carboxyltransferase" evidence="4">
    <location>
        <begin position="24"/>
        <end position="303"/>
    </location>
</feature>
<dbReference type="SUPFAM" id="SSF50891">
    <property type="entry name" value="Cyclophilin-like"/>
    <property type="match status" value="1"/>
</dbReference>
<protein>
    <submittedName>
        <fullName evidence="5">Biotin-dependent carboxylase uncharacterized domain-containing protein</fullName>
    </submittedName>
</protein>